<gene>
    <name evidence="2" type="ORF">FJR47_03755</name>
</gene>
<keyword evidence="1" id="KW-1133">Transmembrane helix</keyword>
<proteinExistence type="predicted"/>
<dbReference type="EMBL" id="CP041166">
    <property type="protein sequence ID" value="QFR43064.1"/>
    <property type="molecule type" value="Genomic_DNA"/>
</dbReference>
<keyword evidence="1" id="KW-0812">Transmembrane</keyword>
<feature type="transmembrane region" description="Helical" evidence="1">
    <location>
        <begin position="25"/>
        <end position="46"/>
    </location>
</feature>
<evidence type="ECO:0000313" key="2">
    <source>
        <dbReference type="EMBL" id="QFR43064.1"/>
    </source>
</evidence>
<dbReference type="Proteomes" id="UP000326061">
    <property type="component" value="Chromosome"/>
</dbReference>
<keyword evidence="1" id="KW-0472">Membrane</keyword>
<dbReference type="AlphaFoldDB" id="A0AAJ4A348"/>
<evidence type="ECO:0000256" key="1">
    <source>
        <dbReference type="SAM" id="Phobius"/>
    </source>
</evidence>
<accession>A0AAJ4A348</accession>
<organism evidence="2 3">
    <name type="scientific">Sulfurimonas xiamenensis</name>
    <dbReference type="NCBI Taxonomy" id="2590021"/>
    <lineage>
        <taxon>Bacteria</taxon>
        <taxon>Pseudomonadati</taxon>
        <taxon>Campylobacterota</taxon>
        <taxon>Epsilonproteobacteria</taxon>
        <taxon>Campylobacterales</taxon>
        <taxon>Sulfurimonadaceae</taxon>
        <taxon>Sulfurimonas</taxon>
    </lineage>
</organism>
<protein>
    <submittedName>
        <fullName evidence="2">Uncharacterized protein</fullName>
    </submittedName>
</protein>
<keyword evidence="3" id="KW-1185">Reference proteome</keyword>
<reference evidence="3" key="1">
    <citation type="submission" date="2019-06" db="EMBL/GenBank/DDBJ databases">
        <title>Sulfurimonas gotlandica sp. nov., a chemoautotrophic and psychrotolerant epsilonproteobacterium isolated from a pelagic redoxcline, and an emended description of the genus Sulfurimonas.</title>
        <authorList>
            <person name="Wang S."/>
            <person name="Jiang L."/>
            <person name="Shao Z."/>
        </authorList>
    </citation>
    <scope>NUCLEOTIDE SEQUENCE [LARGE SCALE GENOMIC DNA]</scope>
    <source>
        <strain evidence="3">1-1N</strain>
    </source>
</reference>
<evidence type="ECO:0000313" key="3">
    <source>
        <dbReference type="Proteomes" id="UP000326061"/>
    </source>
</evidence>
<sequence>MSEKTELLDEIDLVINPKKKVDANYLLYVLLSIVFVCVILFPKIYIQQQIYFISRDISKLKSEYDTLKEENRLIKGSVESIRYKNQILDTLF</sequence>
<name>A0AAJ4A348_9BACT</name>
<dbReference type="RefSeq" id="WP_152299127.1">
    <property type="nucleotide sequence ID" value="NZ_CP041166.1"/>
</dbReference>
<dbReference type="KEGG" id="suln:FJR47_03755"/>